<dbReference type="Proteomes" id="UP000006671">
    <property type="component" value="Unassembled WGS sequence"/>
</dbReference>
<evidence type="ECO:0000313" key="2">
    <source>
        <dbReference type="Proteomes" id="UP000006671"/>
    </source>
</evidence>
<dbReference type="AlphaFoldDB" id="D2V507"/>
<dbReference type="KEGG" id="ngr:NAEGRDRAFT_63970"/>
<organism evidence="2">
    <name type="scientific">Naegleria gruberi</name>
    <name type="common">Amoeba</name>
    <dbReference type="NCBI Taxonomy" id="5762"/>
    <lineage>
        <taxon>Eukaryota</taxon>
        <taxon>Discoba</taxon>
        <taxon>Heterolobosea</taxon>
        <taxon>Tetramitia</taxon>
        <taxon>Eutetramitia</taxon>
        <taxon>Vahlkampfiidae</taxon>
        <taxon>Naegleria</taxon>
    </lineage>
</organism>
<sequence>MIELLKLYTHDEYTALIEHAFKRYNSIIYLFSTTYALDEKRMEYTKRIFNILVRAKDREINDFPVLFAINKIDIPEKERIESVESIISFIGTIIKEFELKNTAIFETSAKQTINMNQIFEHVLKMEDWSQFPFLNAIKEIDERDGASIEDMKTWKDKKQRKKCILC</sequence>
<protein>
    <submittedName>
        <fullName evidence="1">Ras family small GTPase</fullName>
    </submittedName>
</protein>
<dbReference type="InParanoid" id="D2V507"/>
<dbReference type="RefSeq" id="XP_002680941.1">
    <property type="nucleotide sequence ID" value="XM_002680895.1"/>
</dbReference>
<dbReference type="InterPro" id="IPR027417">
    <property type="entry name" value="P-loop_NTPase"/>
</dbReference>
<proteinExistence type="predicted"/>
<dbReference type="EMBL" id="GG738852">
    <property type="protein sequence ID" value="EFC48197.1"/>
    <property type="molecule type" value="Genomic_DNA"/>
</dbReference>
<reference evidence="1 2" key="1">
    <citation type="journal article" date="2010" name="Cell">
        <title>The genome of Naegleria gruberi illuminates early eukaryotic versatility.</title>
        <authorList>
            <person name="Fritz-Laylin L.K."/>
            <person name="Prochnik S.E."/>
            <person name="Ginger M.L."/>
            <person name="Dacks J.B."/>
            <person name="Carpenter M.L."/>
            <person name="Field M.C."/>
            <person name="Kuo A."/>
            <person name="Paredez A."/>
            <person name="Chapman J."/>
            <person name="Pham J."/>
            <person name="Shu S."/>
            <person name="Neupane R."/>
            <person name="Cipriano M."/>
            <person name="Mancuso J."/>
            <person name="Tu H."/>
            <person name="Salamov A."/>
            <person name="Lindquist E."/>
            <person name="Shapiro H."/>
            <person name="Lucas S."/>
            <person name="Grigoriev I.V."/>
            <person name="Cande W.Z."/>
            <person name="Fulton C."/>
            <person name="Rokhsar D.S."/>
            <person name="Dawson S.C."/>
        </authorList>
    </citation>
    <scope>NUCLEOTIDE SEQUENCE [LARGE SCALE GENOMIC DNA]</scope>
    <source>
        <strain evidence="1 2">NEG-M</strain>
    </source>
</reference>
<gene>
    <name evidence="1" type="ORF">NAEGRDRAFT_63970</name>
</gene>
<evidence type="ECO:0000313" key="1">
    <source>
        <dbReference type="EMBL" id="EFC48197.1"/>
    </source>
</evidence>
<keyword evidence="2" id="KW-1185">Reference proteome</keyword>
<name>D2V507_NAEGR</name>
<dbReference type="GeneID" id="8849646"/>
<dbReference type="VEuPathDB" id="AmoebaDB:NAEGRDRAFT_63970"/>
<dbReference type="Gene3D" id="3.40.50.300">
    <property type="entry name" value="P-loop containing nucleotide triphosphate hydrolases"/>
    <property type="match status" value="1"/>
</dbReference>
<dbReference type="SUPFAM" id="SSF52540">
    <property type="entry name" value="P-loop containing nucleoside triphosphate hydrolases"/>
    <property type="match status" value="1"/>
</dbReference>
<accession>D2V507</accession>